<accession>A0ABU6RIC6</accession>
<evidence type="ECO:0000313" key="1">
    <source>
        <dbReference type="EMBL" id="MED6123518.1"/>
    </source>
</evidence>
<dbReference type="EMBL" id="JASCZI010030547">
    <property type="protein sequence ID" value="MED6123518.1"/>
    <property type="molecule type" value="Genomic_DNA"/>
</dbReference>
<gene>
    <name evidence="1" type="ORF">PIB30_049932</name>
</gene>
<name>A0ABU6RIC6_9FABA</name>
<comment type="caution">
    <text evidence="1">The sequence shown here is derived from an EMBL/GenBank/DDBJ whole genome shotgun (WGS) entry which is preliminary data.</text>
</comment>
<sequence>MAAIEMCRGGVEEYAVEDEFGEGGVTDEVSSLDIGMEEEELYEENCVSREELEKGQG</sequence>
<reference evidence="1 2" key="1">
    <citation type="journal article" date="2023" name="Plants (Basel)">
        <title>Bridging the Gap: Combining Genomics and Transcriptomics Approaches to Understand Stylosanthes scabra, an Orphan Legume from the Brazilian Caatinga.</title>
        <authorList>
            <person name="Ferreira-Neto J.R.C."/>
            <person name="da Silva M.D."/>
            <person name="Binneck E."/>
            <person name="de Melo N.F."/>
            <person name="da Silva R.H."/>
            <person name="de Melo A.L.T.M."/>
            <person name="Pandolfi V."/>
            <person name="Bustamante F.O."/>
            <person name="Brasileiro-Vidal A.C."/>
            <person name="Benko-Iseppon A.M."/>
        </authorList>
    </citation>
    <scope>NUCLEOTIDE SEQUENCE [LARGE SCALE GENOMIC DNA]</scope>
    <source>
        <tissue evidence="1">Leaves</tissue>
    </source>
</reference>
<proteinExistence type="predicted"/>
<dbReference type="Proteomes" id="UP001341840">
    <property type="component" value="Unassembled WGS sequence"/>
</dbReference>
<evidence type="ECO:0000313" key="2">
    <source>
        <dbReference type="Proteomes" id="UP001341840"/>
    </source>
</evidence>
<organism evidence="1 2">
    <name type="scientific">Stylosanthes scabra</name>
    <dbReference type="NCBI Taxonomy" id="79078"/>
    <lineage>
        <taxon>Eukaryota</taxon>
        <taxon>Viridiplantae</taxon>
        <taxon>Streptophyta</taxon>
        <taxon>Embryophyta</taxon>
        <taxon>Tracheophyta</taxon>
        <taxon>Spermatophyta</taxon>
        <taxon>Magnoliopsida</taxon>
        <taxon>eudicotyledons</taxon>
        <taxon>Gunneridae</taxon>
        <taxon>Pentapetalae</taxon>
        <taxon>rosids</taxon>
        <taxon>fabids</taxon>
        <taxon>Fabales</taxon>
        <taxon>Fabaceae</taxon>
        <taxon>Papilionoideae</taxon>
        <taxon>50 kb inversion clade</taxon>
        <taxon>dalbergioids sensu lato</taxon>
        <taxon>Dalbergieae</taxon>
        <taxon>Pterocarpus clade</taxon>
        <taxon>Stylosanthes</taxon>
    </lineage>
</organism>
<keyword evidence="2" id="KW-1185">Reference proteome</keyword>
<protein>
    <submittedName>
        <fullName evidence="1">Uncharacterized protein</fullName>
    </submittedName>
</protein>